<dbReference type="RefSeq" id="WP_208599848.1">
    <property type="nucleotide sequence ID" value="NZ_FOTO01000008.1"/>
</dbReference>
<evidence type="ECO:0000313" key="3">
    <source>
        <dbReference type="Proteomes" id="UP000199581"/>
    </source>
</evidence>
<dbReference type="InterPro" id="IPR016181">
    <property type="entry name" value="Acyl_CoA_acyltransferase"/>
</dbReference>
<dbReference type="Pfam" id="PF13508">
    <property type="entry name" value="Acetyltransf_7"/>
    <property type="match status" value="1"/>
</dbReference>
<dbReference type="InterPro" id="IPR000182">
    <property type="entry name" value="GNAT_dom"/>
</dbReference>
<comment type="caution">
    <text evidence="2">The sequence shown here is derived from an EMBL/GenBank/DDBJ whole genome shotgun (WGS) entry which is preliminary data.</text>
</comment>
<keyword evidence="2" id="KW-0808">Transferase</keyword>
<dbReference type="Proteomes" id="UP000199581">
    <property type="component" value="Unassembled WGS sequence"/>
</dbReference>
<name>A0A8G2C3R8_DESNO</name>
<dbReference type="CDD" id="cd04301">
    <property type="entry name" value="NAT_SF"/>
    <property type="match status" value="1"/>
</dbReference>
<dbReference type="SUPFAM" id="SSF55729">
    <property type="entry name" value="Acyl-CoA N-acyltransferases (Nat)"/>
    <property type="match status" value="1"/>
</dbReference>
<proteinExistence type="predicted"/>
<organism evidence="2 3">
    <name type="scientific">Desulfomicrobium norvegicum (strain DSM 1741 / NCIMB 8310)</name>
    <name type="common">Desulfovibrio baculatus (strain Norway 4)</name>
    <name type="synonym">Desulfovibrio desulfuricans (strain Norway 4)</name>
    <dbReference type="NCBI Taxonomy" id="52561"/>
    <lineage>
        <taxon>Bacteria</taxon>
        <taxon>Pseudomonadati</taxon>
        <taxon>Thermodesulfobacteriota</taxon>
        <taxon>Desulfovibrionia</taxon>
        <taxon>Desulfovibrionales</taxon>
        <taxon>Desulfomicrobiaceae</taxon>
        <taxon>Desulfomicrobium</taxon>
    </lineage>
</organism>
<evidence type="ECO:0000259" key="1">
    <source>
        <dbReference type="PROSITE" id="PS51186"/>
    </source>
</evidence>
<dbReference type="EMBL" id="FOTO01000008">
    <property type="protein sequence ID" value="SFL86364.1"/>
    <property type="molecule type" value="Genomic_DNA"/>
</dbReference>
<dbReference type="PROSITE" id="PS51186">
    <property type="entry name" value="GNAT"/>
    <property type="match status" value="1"/>
</dbReference>
<keyword evidence="3" id="KW-1185">Reference proteome</keyword>
<feature type="domain" description="N-acetyltransferase" evidence="1">
    <location>
        <begin position="5"/>
        <end position="150"/>
    </location>
</feature>
<accession>A0A8G2C3R8</accession>
<gene>
    <name evidence="2" type="ORF">SAMN05421830_1084</name>
</gene>
<dbReference type="AlphaFoldDB" id="A0A8G2C3R8"/>
<reference evidence="2 3" key="1">
    <citation type="submission" date="2016-10" db="EMBL/GenBank/DDBJ databases">
        <authorList>
            <person name="Varghese N."/>
            <person name="Submissions S."/>
        </authorList>
    </citation>
    <scope>NUCLEOTIDE SEQUENCE [LARGE SCALE GENOMIC DNA]</scope>
    <source>
        <strain evidence="2 3">DSM 1741</strain>
    </source>
</reference>
<dbReference type="Gene3D" id="3.40.630.30">
    <property type="match status" value="1"/>
</dbReference>
<protein>
    <submittedName>
        <fullName evidence="2">Putative acetyltransferase</fullName>
    </submittedName>
</protein>
<evidence type="ECO:0000313" key="2">
    <source>
        <dbReference type="EMBL" id="SFL86364.1"/>
    </source>
</evidence>
<dbReference type="GO" id="GO:0016747">
    <property type="term" value="F:acyltransferase activity, transferring groups other than amino-acyl groups"/>
    <property type="evidence" value="ECO:0007669"/>
    <property type="project" value="InterPro"/>
</dbReference>
<sequence>MNTALKLSMHESDSIEEIIQMFTKTFSGSEGEAEGLLIAKLVSDLLMTTDKANIRVFIATEAEKIIGCIIFTRLTFANGANAFLLSPVAVLTSCHGRGIGQELIKFGLDSLRQEGVELAFTYGDPGFYSKVGFKPVAEELIKAPLKLTHPDGWLGQSLIGEEIEPIAGESFCVKALDKAVYW</sequence>